<dbReference type="PANTHER" id="PTHR33776:SF4">
    <property type="entry name" value="ENDONUCLEASE_EXONUCLEASE_PHOSPHATASE DOMAIN-CONTAINING PROTEIN"/>
    <property type="match status" value="1"/>
</dbReference>
<feature type="region of interest" description="Disordered" evidence="2">
    <location>
        <begin position="91"/>
        <end position="158"/>
    </location>
</feature>
<dbReference type="InterPro" id="IPR036691">
    <property type="entry name" value="Endo/exonu/phosph_ase_sf"/>
</dbReference>
<dbReference type="AlphaFoldDB" id="A0A9P0BGS2"/>
<sequence>MATVADVTYLNNVLKRLTKEDLISIIVTKAVPVINTTGIKVIDPEVDPPKTKKDFEGQREMVSKMLKQLEDRVEEQSEVIKHLISQNICKSEVKVAPPSSSSSTKTNDKVDNKGILKSSSSVPNKSGNAADNLDEKPAVKTKNQNESKSKQNTIKGTALTSEEDEFKATTKKLGYTLAGPNQIHASLLESVLKPEVWPQNLIVRKYTFRRQREFELITNKIDTIDLILKEQNISIACITEHWLNPEQIKSLTLRNYNIASQYSRTNFKNGGVLLFAEKYMESEELNEIRDLSQDRHIELAAAAFKKYNLVIVGLYRSPLGNLALFMEKINEVLNYLTNKYENCNIYILGDFNLNCLIKSKEYMELENIITTFGMQFLINEPSRTTMAKL</sequence>
<dbReference type="Proteomes" id="UP001154078">
    <property type="component" value="Chromosome 8"/>
</dbReference>
<reference evidence="3" key="1">
    <citation type="submission" date="2021-12" db="EMBL/GenBank/DDBJ databases">
        <authorList>
            <person name="King R."/>
        </authorList>
    </citation>
    <scope>NUCLEOTIDE SEQUENCE</scope>
</reference>
<feature type="coiled-coil region" evidence="1">
    <location>
        <begin position="52"/>
        <end position="86"/>
    </location>
</feature>
<evidence type="ECO:0000313" key="4">
    <source>
        <dbReference type="Proteomes" id="UP001154078"/>
    </source>
</evidence>
<keyword evidence="1" id="KW-0175">Coiled coil</keyword>
<evidence type="ECO:0000256" key="1">
    <source>
        <dbReference type="SAM" id="Coils"/>
    </source>
</evidence>
<name>A0A9P0BGS2_BRAAE</name>
<evidence type="ECO:0000256" key="2">
    <source>
        <dbReference type="SAM" id="MobiDB-lite"/>
    </source>
</evidence>
<evidence type="ECO:0000313" key="3">
    <source>
        <dbReference type="EMBL" id="CAH0563029.1"/>
    </source>
</evidence>
<dbReference type="PANTHER" id="PTHR33776">
    <property type="entry name" value="ENDO/EXONUCLEASE/PHOSPHATASE DOMAIN-CONTAINING PROTEIN"/>
    <property type="match status" value="1"/>
</dbReference>
<protein>
    <recommendedName>
        <fullName evidence="5">Endonuclease/exonuclease/phosphatase domain-containing protein</fullName>
    </recommendedName>
</protein>
<feature type="compositionally biased region" description="Basic and acidic residues" evidence="2">
    <location>
        <begin position="133"/>
        <end position="149"/>
    </location>
</feature>
<keyword evidence="4" id="KW-1185">Reference proteome</keyword>
<evidence type="ECO:0008006" key="5">
    <source>
        <dbReference type="Google" id="ProtNLM"/>
    </source>
</evidence>
<accession>A0A9P0BGS2</accession>
<dbReference type="OrthoDB" id="6784117at2759"/>
<dbReference type="EMBL" id="OV121139">
    <property type="protein sequence ID" value="CAH0563029.1"/>
    <property type="molecule type" value="Genomic_DNA"/>
</dbReference>
<proteinExistence type="predicted"/>
<gene>
    <name evidence="3" type="ORF">MELIAE_LOCUS12033</name>
</gene>
<dbReference type="SUPFAM" id="SSF56219">
    <property type="entry name" value="DNase I-like"/>
    <property type="match status" value="1"/>
</dbReference>
<feature type="compositionally biased region" description="Polar residues" evidence="2">
    <location>
        <begin position="117"/>
        <end position="129"/>
    </location>
</feature>
<dbReference type="Gene3D" id="3.60.10.10">
    <property type="entry name" value="Endonuclease/exonuclease/phosphatase"/>
    <property type="match status" value="1"/>
</dbReference>
<organism evidence="3 4">
    <name type="scientific">Brassicogethes aeneus</name>
    <name type="common">Rape pollen beetle</name>
    <name type="synonym">Meligethes aeneus</name>
    <dbReference type="NCBI Taxonomy" id="1431903"/>
    <lineage>
        <taxon>Eukaryota</taxon>
        <taxon>Metazoa</taxon>
        <taxon>Ecdysozoa</taxon>
        <taxon>Arthropoda</taxon>
        <taxon>Hexapoda</taxon>
        <taxon>Insecta</taxon>
        <taxon>Pterygota</taxon>
        <taxon>Neoptera</taxon>
        <taxon>Endopterygota</taxon>
        <taxon>Coleoptera</taxon>
        <taxon>Polyphaga</taxon>
        <taxon>Cucujiformia</taxon>
        <taxon>Nitidulidae</taxon>
        <taxon>Meligethinae</taxon>
        <taxon>Brassicogethes</taxon>
    </lineage>
</organism>